<name>A0AAV5F4T2_ELECO</name>
<comment type="caution">
    <text evidence="1">The sequence shown here is derived from an EMBL/GenBank/DDBJ whole genome shotgun (WGS) entry which is preliminary data.</text>
</comment>
<dbReference type="AlphaFoldDB" id="A0AAV5F4T2"/>
<reference evidence="1" key="1">
    <citation type="journal article" date="2018" name="DNA Res.">
        <title>Multiple hybrid de novo genome assembly of finger millet, an orphan allotetraploid crop.</title>
        <authorList>
            <person name="Hatakeyama M."/>
            <person name="Aluri S."/>
            <person name="Balachadran M.T."/>
            <person name="Sivarajan S.R."/>
            <person name="Patrignani A."/>
            <person name="Gruter S."/>
            <person name="Poveda L."/>
            <person name="Shimizu-Inatsugi R."/>
            <person name="Baeten J."/>
            <person name="Francoijs K.J."/>
            <person name="Nataraja K.N."/>
            <person name="Reddy Y.A.N."/>
            <person name="Phadnis S."/>
            <person name="Ravikumar R.L."/>
            <person name="Schlapbach R."/>
            <person name="Sreeman S.M."/>
            <person name="Shimizu K.K."/>
        </authorList>
    </citation>
    <scope>NUCLEOTIDE SEQUENCE</scope>
</reference>
<accession>A0AAV5F4T2</accession>
<evidence type="ECO:0000313" key="1">
    <source>
        <dbReference type="EMBL" id="GJN29251.1"/>
    </source>
</evidence>
<keyword evidence="2" id="KW-1185">Reference proteome</keyword>
<dbReference type="Proteomes" id="UP001054889">
    <property type="component" value="Unassembled WGS sequence"/>
</dbReference>
<gene>
    <name evidence="1" type="primary">gb17458</name>
    <name evidence="1" type="ORF">PR202_gb17458</name>
</gene>
<evidence type="ECO:0000313" key="2">
    <source>
        <dbReference type="Proteomes" id="UP001054889"/>
    </source>
</evidence>
<dbReference type="EMBL" id="BQKI01000081">
    <property type="protein sequence ID" value="GJN29251.1"/>
    <property type="molecule type" value="Genomic_DNA"/>
</dbReference>
<sequence>MALLGAETVRQAFPPGSGDEEVLGGAAAPVFLAADKDSRPVDPMIWSDEKRMKRELVAWAKAVASMTVTSKNTPSPSSIRHRG</sequence>
<proteinExistence type="predicted"/>
<reference evidence="1" key="2">
    <citation type="submission" date="2021-12" db="EMBL/GenBank/DDBJ databases">
        <title>Resequencing data analysis of finger millet.</title>
        <authorList>
            <person name="Hatakeyama M."/>
            <person name="Aluri S."/>
            <person name="Balachadran M.T."/>
            <person name="Sivarajan S.R."/>
            <person name="Poveda L."/>
            <person name="Shimizu-Inatsugi R."/>
            <person name="Schlapbach R."/>
            <person name="Sreeman S.M."/>
            <person name="Shimizu K.K."/>
        </authorList>
    </citation>
    <scope>NUCLEOTIDE SEQUENCE</scope>
</reference>
<organism evidence="1 2">
    <name type="scientific">Eleusine coracana subsp. coracana</name>
    <dbReference type="NCBI Taxonomy" id="191504"/>
    <lineage>
        <taxon>Eukaryota</taxon>
        <taxon>Viridiplantae</taxon>
        <taxon>Streptophyta</taxon>
        <taxon>Embryophyta</taxon>
        <taxon>Tracheophyta</taxon>
        <taxon>Spermatophyta</taxon>
        <taxon>Magnoliopsida</taxon>
        <taxon>Liliopsida</taxon>
        <taxon>Poales</taxon>
        <taxon>Poaceae</taxon>
        <taxon>PACMAD clade</taxon>
        <taxon>Chloridoideae</taxon>
        <taxon>Cynodonteae</taxon>
        <taxon>Eleusininae</taxon>
        <taxon>Eleusine</taxon>
    </lineage>
</organism>
<protein>
    <submittedName>
        <fullName evidence="1">Uncharacterized protein</fullName>
    </submittedName>
</protein>